<feature type="compositionally biased region" description="Basic and acidic residues" evidence="7">
    <location>
        <begin position="24"/>
        <end position="38"/>
    </location>
</feature>
<dbReference type="Proteomes" id="UP001209878">
    <property type="component" value="Unassembled WGS sequence"/>
</dbReference>
<feature type="region of interest" description="Disordered" evidence="7">
    <location>
        <begin position="1"/>
        <end position="38"/>
    </location>
</feature>
<dbReference type="PANTHER" id="PTHR10844:SF19">
    <property type="entry name" value="CAVEOLIN-2"/>
    <property type="match status" value="1"/>
</dbReference>
<dbReference type="AlphaFoldDB" id="A0AAD9JLZ5"/>
<evidence type="ECO:0000256" key="7">
    <source>
        <dbReference type="SAM" id="MobiDB-lite"/>
    </source>
</evidence>
<dbReference type="GO" id="GO:0070836">
    <property type="term" value="P:caveola assembly"/>
    <property type="evidence" value="ECO:0007669"/>
    <property type="project" value="InterPro"/>
</dbReference>
<proteinExistence type="inferred from homology"/>
<keyword evidence="3 6" id="KW-1003">Cell membrane</keyword>
<dbReference type="InterPro" id="IPR001612">
    <property type="entry name" value="Caveolin"/>
</dbReference>
<dbReference type="EMBL" id="JAODUO010002072">
    <property type="protein sequence ID" value="KAK2155457.1"/>
    <property type="molecule type" value="Genomic_DNA"/>
</dbReference>
<comment type="subcellular location">
    <subcellularLocation>
        <location evidence="1 6">Cell membrane</location>
        <topology evidence="1 6">Peripheral membrane protein</topology>
    </subcellularLocation>
    <subcellularLocation>
        <location evidence="6">Golgi apparatus membrane</location>
        <topology evidence="6">Peripheral membrane protein</topology>
    </subcellularLocation>
    <subcellularLocation>
        <location evidence="6">Membrane</location>
        <location evidence="6">Caveola</location>
        <topology evidence="6">Peripheral membrane protein</topology>
    </subcellularLocation>
</comment>
<evidence type="ECO:0000256" key="6">
    <source>
        <dbReference type="RuleBase" id="RU000680"/>
    </source>
</evidence>
<evidence type="ECO:0000313" key="8">
    <source>
        <dbReference type="EMBL" id="KAK2155457.1"/>
    </source>
</evidence>
<evidence type="ECO:0000313" key="9">
    <source>
        <dbReference type="Proteomes" id="UP001209878"/>
    </source>
</evidence>
<gene>
    <name evidence="8" type="ORF">NP493_2073g00011</name>
</gene>
<comment type="similarity">
    <text evidence="2 6">Belongs to the caveolin family.</text>
</comment>
<comment type="caution">
    <text evidence="8">The sequence shown here is derived from an EMBL/GenBank/DDBJ whole genome shotgun (WGS) entry which is preliminary data.</text>
</comment>
<comment type="function">
    <text evidence="6">May act as a scaffolding protein within caveolar membranes. Interacts directly with G-protein alpha subunits and can functionally regulate their activity.</text>
</comment>
<evidence type="ECO:0000256" key="1">
    <source>
        <dbReference type="ARBA" id="ARBA00004202"/>
    </source>
</evidence>
<keyword evidence="4 6" id="KW-0333">Golgi apparatus</keyword>
<evidence type="ECO:0000256" key="5">
    <source>
        <dbReference type="ARBA" id="ARBA00023136"/>
    </source>
</evidence>
<keyword evidence="9" id="KW-1185">Reference proteome</keyword>
<name>A0AAD9JLZ5_RIDPI</name>
<feature type="compositionally biased region" description="Polar residues" evidence="7">
    <location>
        <begin position="7"/>
        <end position="23"/>
    </location>
</feature>
<sequence>MAADMTGTDTPSPSKPATINLQDEPQKGEDKAGSERDSARMNDHVRIRFHDVIAEPDTEAQSSDRVWELSDQLFSTTKHWTYRVLSLVLAVPCAVCWGCQFATLAFCQVWCCVPCLKVCDVKLLCVRRVCQGLAGACIGPVAENAGKFLGGIRAKMTTETV</sequence>
<organism evidence="8 9">
    <name type="scientific">Ridgeia piscesae</name>
    <name type="common">Tubeworm</name>
    <dbReference type="NCBI Taxonomy" id="27915"/>
    <lineage>
        <taxon>Eukaryota</taxon>
        <taxon>Metazoa</taxon>
        <taxon>Spiralia</taxon>
        <taxon>Lophotrochozoa</taxon>
        <taxon>Annelida</taxon>
        <taxon>Polychaeta</taxon>
        <taxon>Sedentaria</taxon>
        <taxon>Canalipalpata</taxon>
        <taxon>Sabellida</taxon>
        <taxon>Siboglinidae</taxon>
        <taxon>Ridgeia</taxon>
    </lineage>
</organism>
<evidence type="ECO:0000256" key="4">
    <source>
        <dbReference type="ARBA" id="ARBA00023034"/>
    </source>
</evidence>
<dbReference type="GO" id="GO:0005901">
    <property type="term" value="C:caveola"/>
    <property type="evidence" value="ECO:0007669"/>
    <property type="project" value="UniProtKB-SubCell"/>
</dbReference>
<dbReference type="Pfam" id="PF01146">
    <property type="entry name" value="Caveolin"/>
    <property type="match status" value="1"/>
</dbReference>
<protein>
    <recommendedName>
        <fullName evidence="6">Caveolin</fullName>
    </recommendedName>
</protein>
<evidence type="ECO:0000256" key="2">
    <source>
        <dbReference type="ARBA" id="ARBA00010988"/>
    </source>
</evidence>
<keyword evidence="5 6" id="KW-0472">Membrane</keyword>
<evidence type="ECO:0000256" key="3">
    <source>
        <dbReference type="ARBA" id="ARBA00022475"/>
    </source>
</evidence>
<accession>A0AAD9JLZ5</accession>
<dbReference type="PANTHER" id="PTHR10844">
    <property type="entry name" value="CAVEOLIN"/>
    <property type="match status" value="1"/>
</dbReference>
<dbReference type="GO" id="GO:0000139">
    <property type="term" value="C:Golgi membrane"/>
    <property type="evidence" value="ECO:0007669"/>
    <property type="project" value="UniProtKB-SubCell"/>
</dbReference>
<dbReference type="GO" id="GO:0060090">
    <property type="term" value="F:molecular adaptor activity"/>
    <property type="evidence" value="ECO:0007669"/>
    <property type="project" value="TreeGrafter"/>
</dbReference>
<reference evidence="8" key="1">
    <citation type="journal article" date="2023" name="Mol. Biol. Evol.">
        <title>Third-Generation Sequencing Reveals the Adaptive Role of the Epigenome in Three Deep-Sea Polychaetes.</title>
        <authorList>
            <person name="Perez M."/>
            <person name="Aroh O."/>
            <person name="Sun Y."/>
            <person name="Lan Y."/>
            <person name="Juniper S.K."/>
            <person name="Young C.R."/>
            <person name="Angers B."/>
            <person name="Qian P.Y."/>
        </authorList>
    </citation>
    <scope>NUCLEOTIDE SEQUENCE</scope>
    <source>
        <strain evidence="8">R07B-5</strain>
    </source>
</reference>